<sequence>MAIADTRLVVLPFPQHWDGGRLFLNVLVGAFGHPLQPLIPGEPAFADAQIKFVAKLIPSLDRLPTPADVTAEPALVVADPADKKELFQTLATRFSISGNAKPYAPVTAKTCIKKLLMPSYMEATGFRRARTEFAVTDDSYVCALVNGAPPKLKPPQPPQPPTWEPILAQAIRQPLLAEKLGFMYRSSLDPAQGFFDQGGWLYISLAHDSDYATALAGTPDLVRSYAARIPPLRDAAARAVFAALLFPVRSAPGGGEYDEMLLESELYDDGFARIVHTYQAPRTDMLNRAGQGDDGIKLDRDSGVRLGWDDEQIVIWLNRQLTDDPRNNPLTARDTPLGIRGFRVDVRDAKGPGPWTSLVRFEGDLKVGDTDIGHFDDEMTVELAPSQLQGQREGEYWLPPYFAQWNGFSLIGRHELAHQLAGLPSSPTMLAPKGLGLTPLKYGGNYDFRVRLADLTGGGPSPDAETPRSPRTVTGLCRFRRYVPPNRVHFAPPAELADNLLEFEIPRPRIGYPSALYTELPNAEALLLQDATAAGQERQATVPDPDVAMLRIDVAVSSLEFDPENEPGGGARWRLYSTMRSFPDDLDESLQLRVRFEDAADISLFPLPEDDGDLLIPTARDVFITTTPLCRRDPAFAAPMLPDPLLAEVQDWALLSRNDAKLEYFGNQAARLGGSVTFHVRRDSADETGLLTESPERLVQALLLRPDPAEGTYLARIQAAAGRQTEAPESLAQRFARQLRLDLRDNRFLGPAGRRLAIGCSAALRHVLSPEHASVAFASLAELTGQWIVAIPLRLDRDWTWDALQDSSFEVRRSLDSGPEEVVGTIDLRRTLSGHAIRPGQMDRASTDLLFLDGIDPKPLPGRPPAEIKASYRIIPRFKAASVSDDDPFEIVLRLPIAAPPTQTPRLVSAGLALSPYLHDESYASTEPRLRRLWLEFAEPVLAPGDALFARVLAYAPDPMLIAAVPAEPPGPLEPPLAIDPELTRVIIPGQPADASGLDAMQLLTATDSAGLKRHYLVPLPDGLNDASPELFGFFVYEIRIGHYDGWSTAQARFGPPLRVTGVQHPAPVLTCSVSRFVTGIRISAPYATPVSDGQIMRADPPNTELWGLLYVQVRQADGKVWRNVLLGRCPMRITDDQRRGRSGSEPHGFGFWDHDDIGTWLEMLALPHDAPLSVIAVELLPEEGSPFGDPLSRDLGQVRILRASPLTPVPTICLD</sequence>
<reference evidence="1" key="1">
    <citation type="submission" date="2022-08" db="EMBL/GenBank/DDBJ databases">
        <title>Microvirga terrae sp. nov., isolated from soil.</title>
        <authorList>
            <person name="Kim K.H."/>
            <person name="Seo Y.L."/>
            <person name="Kim J.M."/>
            <person name="Lee J.K."/>
            <person name="Han D.M."/>
            <person name="Jeon C.O."/>
        </authorList>
    </citation>
    <scope>NUCLEOTIDE SEQUENCE</scope>
    <source>
        <strain evidence="1">R24</strain>
        <plasmid evidence="1">pR24_1</plasmid>
    </source>
</reference>
<proteinExistence type="predicted"/>
<accession>A0ABY5RZ00</accession>
<dbReference type="RefSeq" id="WP_173945857.1">
    <property type="nucleotide sequence ID" value="NZ_CP102846.1"/>
</dbReference>
<dbReference type="EMBL" id="CP102846">
    <property type="protein sequence ID" value="UVF22238.1"/>
    <property type="molecule type" value="Genomic_DNA"/>
</dbReference>
<evidence type="ECO:0000313" key="1">
    <source>
        <dbReference type="EMBL" id="UVF22238.1"/>
    </source>
</evidence>
<name>A0ABY5RZ00_9HYPH</name>
<geneLocation type="plasmid" evidence="1 2">
    <name>pR24_1</name>
</geneLocation>
<keyword evidence="1" id="KW-0614">Plasmid</keyword>
<protein>
    <recommendedName>
        <fullName evidence="3">Baseplate protein J-like domain-containing protein</fullName>
    </recommendedName>
</protein>
<gene>
    <name evidence="1" type="ORF">HPT29_026510</name>
</gene>
<keyword evidence="2" id="KW-1185">Reference proteome</keyword>
<dbReference type="Proteomes" id="UP001017257">
    <property type="component" value="Plasmid pR24_1"/>
</dbReference>
<organism evidence="1 2">
    <name type="scientific">Microvirga terrae</name>
    <dbReference type="NCBI Taxonomy" id="2740529"/>
    <lineage>
        <taxon>Bacteria</taxon>
        <taxon>Pseudomonadati</taxon>
        <taxon>Pseudomonadota</taxon>
        <taxon>Alphaproteobacteria</taxon>
        <taxon>Hyphomicrobiales</taxon>
        <taxon>Methylobacteriaceae</taxon>
        <taxon>Microvirga</taxon>
    </lineage>
</organism>
<evidence type="ECO:0008006" key="3">
    <source>
        <dbReference type="Google" id="ProtNLM"/>
    </source>
</evidence>
<evidence type="ECO:0000313" key="2">
    <source>
        <dbReference type="Proteomes" id="UP001017257"/>
    </source>
</evidence>